<dbReference type="Proteomes" id="UP000054018">
    <property type="component" value="Unassembled WGS sequence"/>
</dbReference>
<evidence type="ECO:0000256" key="3">
    <source>
        <dbReference type="ARBA" id="ARBA00023052"/>
    </source>
</evidence>
<keyword evidence="2" id="KW-0560">Oxidoreductase</keyword>
<gene>
    <name evidence="5" type="ORF">PISMIDRAFT_19464</name>
</gene>
<organism evidence="5 6">
    <name type="scientific">Pisolithus microcarpus 441</name>
    <dbReference type="NCBI Taxonomy" id="765257"/>
    <lineage>
        <taxon>Eukaryota</taxon>
        <taxon>Fungi</taxon>
        <taxon>Dikarya</taxon>
        <taxon>Basidiomycota</taxon>
        <taxon>Agaricomycotina</taxon>
        <taxon>Agaricomycetes</taxon>
        <taxon>Agaricomycetidae</taxon>
        <taxon>Boletales</taxon>
        <taxon>Sclerodermatineae</taxon>
        <taxon>Pisolithaceae</taxon>
        <taxon>Pisolithus</taxon>
    </lineage>
</organism>
<evidence type="ECO:0000313" key="5">
    <source>
        <dbReference type="EMBL" id="KIK11500.1"/>
    </source>
</evidence>
<keyword evidence="6" id="KW-1185">Reference proteome</keyword>
<dbReference type="GO" id="GO:0004739">
    <property type="term" value="F:pyruvate dehydrogenase (acetyl-transferring) activity"/>
    <property type="evidence" value="ECO:0007669"/>
    <property type="project" value="TreeGrafter"/>
</dbReference>
<dbReference type="Gene3D" id="3.40.50.970">
    <property type="match status" value="1"/>
</dbReference>
<accession>A0A0C9XGW4</accession>
<feature type="domain" description="Dehydrogenase E1 component" evidence="4">
    <location>
        <begin position="1"/>
        <end position="107"/>
    </location>
</feature>
<dbReference type="PANTHER" id="PTHR11516">
    <property type="entry name" value="PYRUVATE DEHYDROGENASE E1 COMPONENT, ALPHA SUBUNIT BACTERIAL AND ORGANELLAR"/>
    <property type="match status" value="1"/>
</dbReference>
<reference evidence="5 6" key="1">
    <citation type="submission" date="2014-04" db="EMBL/GenBank/DDBJ databases">
        <authorList>
            <consortium name="DOE Joint Genome Institute"/>
            <person name="Kuo A."/>
            <person name="Kohler A."/>
            <person name="Costa M.D."/>
            <person name="Nagy L.G."/>
            <person name="Floudas D."/>
            <person name="Copeland A."/>
            <person name="Barry K.W."/>
            <person name="Cichocki N."/>
            <person name="Veneault-Fourrey C."/>
            <person name="LaButti K."/>
            <person name="Lindquist E.A."/>
            <person name="Lipzen A."/>
            <person name="Lundell T."/>
            <person name="Morin E."/>
            <person name="Murat C."/>
            <person name="Sun H."/>
            <person name="Tunlid A."/>
            <person name="Henrissat B."/>
            <person name="Grigoriev I.V."/>
            <person name="Hibbett D.S."/>
            <person name="Martin F."/>
            <person name="Nordberg H.P."/>
            <person name="Cantor M.N."/>
            <person name="Hua S.X."/>
        </authorList>
    </citation>
    <scope>NUCLEOTIDE SEQUENCE [LARGE SCALE GENOMIC DNA]</scope>
    <source>
        <strain evidence="5 6">441</strain>
    </source>
</reference>
<reference evidence="6" key="2">
    <citation type="submission" date="2015-01" db="EMBL/GenBank/DDBJ databases">
        <title>Evolutionary Origins and Diversification of the Mycorrhizal Mutualists.</title>
        <authorList>
            <consortium name="DOE Joint Genome Institute"/>
            <consortium name="Mycorrhizal Genomics Consortium"/>
            <person name="Kohler A."/>
            <person name="Kuo A."/>
            <person name="Nagy L.G."/>
            <person name="Floudas D."/>
            <person name="Copeland A."/>
            <person name="Barry K.W."/>
            <person name="Cichocki N."/>
            <person name="Veneault-Fourrey C."/>
            <person name="LaButti K."/>
            <person name="Lindquist E.A."/>
            <person name="Lipzen A."/>
            <person name="Lundell T."/>
            <person name="Morin E."/>
            <person name="Murat C."/>
            <person name="Riley R."/>
            <person name="Ohm R."/>
            <person name="Sun H."/>
            <person name="Tunlid A."/>
            <person name="Henrissat B."/>
            <person name="Grigoriev I.V."/>
            <person name="Hibbett D.S."/>
            <person name="Martin F."/>
        </authorList>
    </citation>
    <scope>NUCLEOTIDE SEQUENCE [LARGE SCALE GENOMIC DNA]</scope>
    <source>
        <strain evidence="6">441</strain>
    </source>
</reference>
<keyword evidence="3" id="KW-0786">Thiamine pyrophosphate</keyword>
<evidence type="ECO:0000256" key="1">
    <source>
        <dbReference type="ARBA" id="ARBA00001964"/>
    </source>
</evidence>
<proteinExistence type="predicted"/>
<dbReference type="OrthoDB" id="10256198at2759"/>
<dbReference type="Pfam" id="PF00676">
    <property type="entry name" value="E1_dh"/>
    <property type="match status" value="1"/>
</dbReference>
<dbReference type="InterPro" id="IPR001017">
    <property type="entry name" value="DH_E1"/>
</dbReference>
<dbReference type="GO" id="GO:0006086">
    <property type="term" value="P:pyruvate decarboxylation to acetyl-CoA"/>
    <property type="evidence" value="ECO:0007669"/>
    <property type="project" value="TreeGrafter"/>
</dbReference>
<dbReference type="InterPro" id="IPR050642">
    <property type="entry name" value="PDH_E1_Alpha_Subunit"/>
</dbReference>
<sequence length="139" mass="16138">MDIIASRHATQFARNWVVEGNGPLFMEFVTYRYGGLFFPSMSDSGATYHTCEEIQWMCSTQSPTRGLQRYIEEWGLTSLQELRQLDKEAKAEVDQAIEEAKTSPAHRSKGLWTDIYDKGLPFMWGWEHKEVSCFLFLRS</sequence>
<name>A0A0C9XGW4_9AGAM</name>
<dbReference type="PANTHER" id="PTHR11516:SF60">
    <property type="entry name" value="PYRUVATE DEHYDROGENASE E1 COMPONENT SUBUNIT ALPHA"/>
    <property type="match status" value="1"/>
</dbReference>
<protein>
    <recommendedName>
        <fullName evidence="4">Dehydrogenase E1 component domain-containing protein</fullName>
    </recommendedName>
</protein>
<evidence type="ECO:0000313" key="6">
    <source>
        <dbReference type="Proteomes" id="UP000054018"/>
    </source>
</evidence>
<dbReference type="AlphaFoldDB" id="A0A0C9XGW4"/>
<dbReference type="SUPFAM" id="SSF52518">
    <property type="entry name" value="Thiamin diphosphate-binding fold (THDP-binding)"/>
    <property type="match status" value="1"/>
</dbReference>
<evidence type="ECO:0000256" key="2">
    <source>
        <dbReference type="ARBA" id="ARBA00023002"/>
    </source>
</evidence>
<dbReference type="HOGENOM" id="CLU_1845888_0_0_1"/>
<dbReference type="EMBL" id="KN834202">
    <property type="protein sequence ID" value="KIK11500.1"/>
    <property type="molecule type" value="Genomic_DNA"/>
</dbReference>
<evidence type="ECO:0000259" key="4">
    <source>
        <dbReference type="Pfam" id="PF00676"/>
    </source>
</evidence>
<dbReference type="STRING" id="765257.A0A0C9XGW4"/>
<comment type="cofactor">
    <cofactor evidence="1">
        <name>thiamine diphosphate</name>
        <dbReference type="ChEBI" id="CHEBI:58937"/>
    </cofactor>
</comment>
<dbReference type="InterPro" id="IPR029061">
    <property type="entry name" value="THDP-binding"/>
</dbReference>